<dbReference type="InterPro" id="IPR039150">
    <property type="entry name" value="TEFM"/>
</dbReference>
<sequence length="318" mass="36574">MLKTWCKLTNTFKIKKNLWVQPLAKCSTVTKGNIKNNLVQFSKYKAKILQLVNTSKLDDLTQFISVSHAETLISKRTSNGLYKSLNDVLLKTKIDVDSWNNFCTSFINHYKKQKWKNMIKSDINITAMPATLLGIYVGPTAITWSLVDRDFNVLAWDSIIWWNKSLKYDIINSVPFFVEQLPLSSSYVMEELKINSRSRSTSYMMQHQMIISIASCIKLIVQRTNNSDSLANTLYILKPLTTGRIFKLLVASEVIAADYIMKQILDDTKTDNELLRDIHIAYEFKKKYMKKAAGEREQMGKCLLTTLACLHIIRNCIS</sequence>
<organism evidence="1 2">
    <name type="scientific">Bombus bifarius</name>
    <dbReference type="NCBI Taxonomy" id="103933"/>
    <lineage>
        <taxon>Eukaryota</taxon>
        <taxon>Metazoa</taxon>
        <taxon>Ecdysozoa</taxon>
        <taxon>Arthropoda</taxon>
        <taxon>Hexapoda</taxon>
        <taxon>Insecta</taxon>
        <taxon>Pterygota</taxon>
        <taxon>Neoptera</taxon>
        <taxon>Endopterygota</taxon>
        <taxon>Hymenoptera</taxon>
        <taxon>Apocrita</taxon>
        <taxon>Aculeata</taxon>
        <taxon>Apoidea</taxon>
        <taxon>Anthophila</taxon>
        <taxon>Apidae</taxon>
        <taxon>Bombus</taxon>
        <taxon>Pyrobombus</taxon>
    </lineage>
</organism>
<dbReference type="GO" id="GO:0006392">
    <property type="term" value="P:transcription elongation by mitochondrial RNA polymerase"/>
    <property type="evidence" value="ECO:0007669"/>
    <property type="project" value="InterPro"/>
</dbReference>
<keyword evidence="1" id="KW-1185">Reference proteome</keyword>
<evidence type="ECO:0000313" key="2">
    <source>
        <dbReference type="RefSeq" id="XP_033299458.1"/>
    </source>
</evidence>
<dbReference type="PANTHER" id="PTHR21053:SF2">
    <property type="entry name" value="TRANSCRIPTION ELONGATION FACTOR, MITOCHONDRIAL"/>
    <property type="match status" value="1"/>
</dbReference>
<dbReference type="RefSeq" id="XP_033299458.1">
    <property type="nucleotide sequence ID" value="XM_033443567.1"/>
</dbReference>
<gene>
    <name evidence="2" type="primary">LOC117205296</name>
</gene>
<dbReference type="KEGG" id="bbif:117205296"/>
<protein>
    <submittedName>
        <fullName evidence="2">Uncharacterized protein LOC117205296</fullName>
    </submittedName>
</protein>
<dbReference type="AlphaFoldDB" id="A0A6P8LVK2"/>
<accession>A0A6P8LVK2</accession>
<reference evidence="2" key="1">
    <citation type="submission" date="2025-08" db="UniProtKB">
        <authorList>
            <consortium name="RefSeq"/>
        </authorList>
    </citation>
    <scope>IDENTIFICATION</scope>
    <source>
        <tissue evidence="2">Muscle</tissue>
    </source>
</reference>
<dbReference type="GO" id="GO:0030337">
    <property type="term" value="F:DNA polymerase processivity factor activity"/>
    <property type="evidence" value="ECO:0007669"/>
    <property type="project" value="TreeGrafter"/>
</dbReference>
<evidence type="ECO:0000313" key="1">
    <source>
        <dbReference type="Proteomes" id="UP000515164"/>
    </source>
</evidence>
<dbReference type="Proteomes" id="UP000515164">
    <property type="component" value="Unplaced"/>
</dbReference>
<name>A0A6P8LVK2_9HYME</name>
<proteinExistence type="predicted"/>
<dbReference type="PANTHER" id="PTHR21053">
    <property type="entry name" value="TRANSCRIPTION ELONGATION FACTOR, MITOCHONDRIAL"/>
    <property type="match status" value="1"/>
</dbReference>
<dbReference type="GO" id="GO:0042645">
    <property type="term" value="C:mitochondrial nucleoid"/>
    <property type="evidence" value="ECO:0007669"/>
    <property type="project" value="TreeGrafter"/>
</dbReference>
<dbReference type="GeneID" id="117205296"/>